<proteinExistence type="inferred from homology"/>
<sequence>MASRRLLANLSGGASYTRAQWSSISPAFSCNALRETQSRSHRGSRGRFNDVLNPDASTPGVGFCGKHDNQDSDKSEKTFWSPLGFKSRASSFGTGFATSGCVMGGRISGLSAIGGVRYASSTTAMGEGSDKIDSVPGYIADVAGAFGEDSIDIVNKTQAVGEVAAAAADCSFPSATLQYFIEAVHIHSGLPWWASIAAATLFFRSVTVPILISQLKATTRLTLMRPRLEEISERMKQTTDHQKIEEGRLQLKSLFKEYNVTPLTPLKGLLIQGPIFMSFYFAISNMAENVPSFKQGGALWFQDLSTPDSLYLLPAITALSFLATVELNMQEGLEGNPMAGKMKMFSRFFALITVPVTMNFPKAIFCYWITSNLFSLVYGAVIRQPGVKKALGIPKIPVPPTPAETFVGSSASIEKGPPSSSLVHQRLRALERTVKAKRRGKKR</sequence>
<evidence type="ECO:0000256" key="6">
    <source>
        <dbReference type="RuleBase" id="RU003945"/>
    </source>
</evidence>
<evidence type="ECO:0000256" key="4">
    <source>
        <dbReference type="ARBA" id="ARBA00022989"/>
    </source>
</evidence>
<dbReference type="GO" id="GO:0005743">
    <property type="term" value="C:mitochondrial inner membrane"/>
    <property type="evidence" value="ECO:0007669"/>
    <property type="project" value="TreeGrafter"/>
</dbReference>
<dbReference type="InterPro" id="IPR001708">
    <property type="entry name" value="YidC/ALB3/OXA1/COX18"/>
</dbReference>
<protein>
    <submittedName>
        <fullName evidence="10">TSA: Wollemia nobilis Ref_Wollemi_Transcript_22586_1879 transcribed RNA sequence</fullName>
    </submittedName>
</protein>
<evidence type="ECO:0000256" key="1">
    <source>
        <dbReference type="ARBA" id="ARBA00004141"/>
    </source>
</evidence>
<evidence type="ECO:0000256" key="7">
    <source>
        <dbReference type="SAM" id="MobiDB-lite"/>
    </source>
</evidence>
<feature type="domain" description="Membrane insertase YidC/Oxa/ALB C-terminal" evidence="9">
    <location>
        <begin position="192"/>
        <end position="383"/>
    </location>
</feature>
<comment type="subcellular location">
    <subcellularLocation>
        <location evidence="1 6">Membrane</location>
        <topology evidence="1 6">Multi-pass membrane protein</topology>
    </subcellularLocation>
</comment>
<dbReference type="InterPro" id="IPR028055">
    <property type="entry name" value="YidC/Oxa/ALB_C"/>
</dbReference>
<organism evidence="10">
    <name type="scientific">Wollemia nobilis</name>
    <dbReference type="NCBI Taxonomy" id="56998"/>
    <lineage>
        <taxon>Eukaryota</taxon>
        <taxon>Viridiplantae</taxon>
        <taxon>Streptophyta</taxon>
        <taxon>Embryophyta</taxon>
        <taxon>Tracheophyta</taxon>
        <taxon>Spermatophyta</taxon>
        <taxon>Pinopsida</taxon>
        <taxon>Pinidae</taxon>
        <taxon>Conifers II</taxon>
        <taxon>Araucariales</taxon>
        <taxon>Araucariaceae</taxon>
        <taxon>Wollemia</taxon>
    </lineage>
</organism>
<reference evidence="10" key="1">
    <citation type="submission" date="2015-02" db="EMBL/GenBank/DDBJ databases">
        <title>A transcriptome of Wollemia nobilis - a relic of Gondwana.</title>
        <authorList>
            <person name="Chia J.Y."/>
            <person name="Leong Y.S."/>
            <person name="Abdul Karim S."/>
            <person name="Wan Azmi N."/>
            <person name="Hercus R."/>
            <person name="Croft L."/>
        </authorList>
    </citation>
    <scope>NUCLEOTIDE SEQUENCE</scope>
    <source>
        <strain evidence="10">MaeBrown</strain>
        <tissue evidence="10">Leaf</tissue>
    </source>
</reference>
<evidence type="ECO:0000256" key="2">
    <source>
        <dbReference type="ARBA" id="ARBA00010583"/>
    </source>
</evidence>
<dbReference type="NCBIfam" id="TIGR03592">
    <property type="entry name" value="yidC_oxa1_cterm"/>
    <property type="match status" value="1"/>
</dbReference>
<keyword evidence="5 8" id="KW-0472">Membrane</keyword>
<name>A0A0C9S4R6_9CONI</name>
<evidence type="ECO:0000259" key="9">
    <source>
        <dbReference type="Pfam" id="PF02096"/>
    </source>
</evidence>
<dbReference type="GO" id="GO:0032977">
    <property type="term" value="F:membrane insertase activity"/>
    <property type="evidence" value="ECO:0007669"/>
    <property type="project" value="InterPro"/>
</dbReference>
<keyword evidence="4 8" id="KW-1133">Transmembrane helix</keyword>
<feature type="transmembrane region" description="Helical" evidence="8">
    <location>
        <begin position="348"/>
        <end position="370"/>
    </location>
</feature>
<evidence type="ECO:0000256" key="8">
    <source>
        <dbReference type="SAM" id="Phobius"/>
    </source>
</evidence>
<accession>A0A0C9S4R6</accession>
<dbReference type="AlphaFoldDB" id="A0A0C9S4R6"/>
<keyword evidence="3 6" id="KW-0812">Transmembrane</keyword>
<dbReference type="GO" id="GO:0032979">
    <property type="term" value="P:protein insertion into mitochondrial inner membrane from matrix"/>
    <property type="evidence" value="ECO:0007669"/>
    <property type="project" value="TreeGrafter"/>
</dbReference>
<evidence type="ECO:0000256" key="3">
    <source>
        <dbReference type="ARBA" id="ARBA00022692"/>
    </source>
</evidence>
<feature type="region of interest" description="Disordered" evidence="7">
    <location>
        <begin position="35"/>
        <end position="54"/>
    </location>
</feature>
<dbReference type="Pfam" id="PF02096">
    <property type="entry name" value="60KD_IMP"/>
    <property type="match status" value="1"/>
</dbReference>
<comment type="similarity">
    <text evidence="2">Belongs to the OXA1/ALB3/YidC (TC 2.A.9.2) family.</text>
</comment>
<evidence type="ECO:0000313" key="10">
    <source>
        <dbReference type="EMBL" id="JAG85803.1"/>
    </source>
</evidence>
<dbReference type="PANTHER" id="PTHR12428:SF34">
    <property type="entry name" value="MITOCHONDRIAL INNER MEMBRANE PROTEIN OXA1-LIKE"/>
    <property type="match status" value="1"/>
</dbReference>
<dbReference type="CDD" id="cd20069">
    <property type="entry name" value="5TM_Oxa1-like"/>
    <property type="match status" value="1"/>
</dbReference>
<comment type="similarity">
    <text evidence="6">Belongs to the OXA1/ALB3/YidC family.</text>
</comment>
<dbReference type="EMBL" id="GCHU01022423">
    <property type="protein sequence ID" value="JAG85803.1"/>
    <property type="molecule type" value="Transcribed_RNA"/>
</dbReference>
<evidence type="ECO:0000256" key="5">
    <source>
        <dbReference type="ARBA" id="ARBA00023136"/>
    </source>
</evidence>
<dbReference type="PANTHER" id="PTHR12428">
    <property type="entry name" value="OXA1"/>
    <property type="match status" value="1"/>
</dbReference>